<evidence type="ECO:0000313" key="4">
    <source>
        <dbReference type="Proteomes" id="UP000619838"/>
    </source>
</evidence>
<sequence length="287" mass="31458">MTTASVARKTASILLVLLLLLGTARSAMAEKPDLALDSTTREQGEFFIATVTGLDTPPRLWFDSTLYTMFRQPDGSFRALLPVKALQPPGRYAVLAINDTWKEKIPVQVTLNDMPVQKIWLDKKTSGLRATKDEKRRVKEGLSTRSERKLWSGTFMMPAQGRKSSPFGVKRSYNGAPVSSYHKGIDIAAPQGTVIRSPASGKVVLTGYESKTFHVHGNTVLIDHGHAVTSIYLHMHDILVQPGDIVSKGDPIGTIGSTGISTGPHLHWGVYLYGTSVNPELFVRNAY</sequence>
<feature type="signal peptide" evidence="1">
    <location>
        <begin position="1"/>
        <end position="29"/>
    </location>
</feature>
<organism evidence="3 4">
    <name type="scientific">Prosthecochloris ethylica</name>
    <dbReference type="NCBI Taxonomy" id="2743976"/>
    <lineage>
        <taxon>Bacteria</taxon>
        <taxon>Pseudomonadati</taxon>
        <taxon>Chlorobiota</taxon>
        <taxon>Chlorobiia</taxon>
        <taxon>Chlorobiales</taxon>
        <taxon>Chlorobiaceae</taxon>
        <taxon>Prosthecochloris</taxon>
    </lineage>
</organism>
<dbReference type="CDD" id="cd12797">
    <property type="entry name" value="M23_peptidase"/>
    <property type="match status" value="1"/>
</dbReference>
<keyword evidence="4" id="KW-1185">Reference proteome</keyword>
<accession>A0ABR9XR55</accession>
<comment type="caution">
    <text evidence="3">The sequence shown here is derived from an EMBL/GenBank/DDBJ whole genome shotgun (WGS) entry which is preliminary data.</text>
</comment>
<proteinExistence type="predicted"/>
<evidence type="ECO:0000256" key="1">
    <source>
        <dbReference type="SAM" id="SignalP"/>
    </source>
</evidence>
<dbReference type="PANTHER" id="PTHR21666:SF270">
    <property type="entry name" value="MUREIN HYDROLASE ACTIVATOR ENVC"/>
    <property type="match status" value="1"/>
</dbReference>
<dbReference type="RefSeq" id="WP_175187216.1">
    <property type="nucleotide sequence ID" value="NZ_JABVZQ010000005.1"/>
</dbReference>
<evidence type="ECO:0000313" key="3">
    <source>
        <dbReference type="EMBL" id="MBF0636433.1"/>
    </source>
</evidence>
<dbReference type="Pfam" id="PF01551">
    <property type="entry name" value="Peptidase_M23"/>
    <property type="match status" value="1"/>
</dbReference>
<protein>
    <submittedName>
        <fullName evidence="3">M23 family metallopeptidase</fullName>
    </submittedName>
</protein>
<feature type="chain" id="PRO_5047210380" evidence="1">
    <location>
        <begin position="30"/>
        <end position="287"/>
    </location>
</feature>
<dbReference type="Proteomes" id="UP000619838">
    <property type="component" value="Unassembled WGS sequence"/>
</dbReference>
<dbReference type="InterPro" id="IPR050570">
    <property type="entry name" value="Cell_wall_metabolism_enzyme"/>
</dbReference>
<dbReference type="PANTHER" id="PTHR21666">
    <property type="entry name" value="PEPTIDASE-RELATED"/>
    <property type="match status" value="1"/>
</dbReference>
<gene>
    <name evidence="3" type="ORF">INT08_04470</name>
</gene>
<dbReference type="InterPro" id="IPR016047">
    <property type="entry name" value="M23ase_b-sheet_dom"/>
</dbReference>
<name>A0ABR9XR55_9CHLB</name>
<feature type="domain" description="M23ase beta-sheet core" evidence="2">
    <location>
        <begin position="181"/>
        <end position="279"/>
    </location>
</feature>
<evidence type="ECO:0000259" key="2">
    <source>
        <dbReference type="Pfam" id="PF01551"/>
    </source>
</evidence>
<dbReference type="SUPFAM" id="SSF51261">
    <property type="entry name" value="Duplicated hybrid motif"/>
    <property type="match status" value="1"/>
</dbReference>
<reference evidence="3 4" key="1">
    <citation type="journal article" date="2020" name="Microorganisms">
        <title>Simultaneous Genome Sequencing of Prosthecochloris ethylica and Desulfuromonas acetoxidans within a Syntrophic Mixture Reveals Unique Pili and Protein Interactions.</title>
        <authorList>
            <person name="Kyndt J.A."/>
            <person name="Van Beeumen J.J."/>
            <person name="Meyer T.E."/>
        </authorList>
    </citation>
    <scope>NUCLEOTIDE SEQUENCE [LARGE SCALE GENOMIC DNA]</scope>
    <source>
        <strain evidence="3 4">N3</strain>
    </source>
</reference>
<dbReference type="InterPro" id="IPR011055">
    <property type="entry name" value="Dup_hybrid_motif"/>
</dbReference>
<dbReference type="EMBL" id="JADGII010000005">
    <property type="protein sequence ID" value="MBF0636433.1"/>
    <property type="molecule type" value="Genomic_DNA"/>
</dbReference>
<keyword evidence="1" id="KW-0732">Signal</keyword>
<dbReference type="Gene3D" id="2.70.70.10">
    <property type="entry name" value="Glucose Permease (Domain IIA)"/>
    <property type="match status" value="1"/>
</dbReference>